<sequence length="660" mass="69061">MTSLGQRSRTDSRATAAASSGPRQLDFYEAMSDFQTMFPSLDPQLIECVLRDNNGVVHTTVDSLLRLSESAPGSAALAMSKRRQAAVDSKAEPAIVGSPVAAAAKPDDLPPSYEQALRASQRPAGSGQQDRPDKQDRPDRHHTHPPKHSRQGGSGRHGGGIRHGLSSLQPQQQAPPPPSPPPPPASAAAPITAAAPAAGGHHRSHSQPSATTFSSYNFRASAACASSAAAVPAAASSGGSSGYRRWNPPLLGALPDDFLRISTPASGSAGATASTASSAASVAATAGSAGRQGGGRSGGASGRSRSHHHKCSNCGRYHHHHRTGGGGSGGGHRSAGSGSGRPRDPTDQLPETPPQQLPRQRPSGVSWQQQQLLQQPQAISPSSSYHSNGLSHQQPQSHSAVYNQILADERLAIALQNEEFLSLLRNDSDFMRTLQRDSSRRTRRLMLTQPAGHWQQQPQPHARSYSQPAPAAAVPSPPAYPMQPPPQPAFPPPPFLPPPPRPSMPVTSIVETGQLVPGGLAPTDGCGADQSPMESSGKSDVGGAASQTGAAGGDDLNSQLRHMGKMSGRRFAEMARKFFGMARQYKQRRQQHLLLHQPQLLTMSAQTESTLNLLENGDFEAEDDGEVNPVVGTCGGGFGGEPLEEETAGEAEAAGGIDRV</sequence>
<feature type="compositionally biased region" description="Gly residues" evidence="1">
    <location>
        <begin position="324"/>
        <end position="339"/>
    </location>
</feature>
<feature type="region of interest" description="Disordered" evidence="1">
    <location>
        <begin position="635"/>
        <end position="660"/>
    </location>
</feature>
<dbReference type="InterPro" id="IPR040195">
    <property type="entry name" value="CUE_CUED1"/>
</dbReference>
<feature type="compositionally biased region" description="Low complexity" evidence="1">
    <location>
        <begin position="368"/>
        <end position="377"/>
    </location>
</feature>
<feature type="compositionally biased region" description="Polar residues" evidence="1">
    <location>
        <begin position="454"/>
        <end position="467"/>
    </location>
</feature>
<gene>
    <name evidence="3" type="ORF">BOX15_Mlig024515g1</name>
</gene>
<dbReference type="SMART" id="SM00546">
    <property type="entry name" value="CUE"/>
    <property type="match status" value="1"/>
</dbReference>
<feature type="region of interest" description="Disordered" evidence="1">
    <location>
        <begin position="287"/>
        <end position="396"/>
    </location>
</feature>
<evidence type="ECO:0000313" key="3">
    <source>
        <dbReference type="EMBL" id="PAA81751.1"/>
    </source>
</evidence>
<comment type="caution">
    <text evidence="3">The sequence shown here is derived from an EMBL/GenBank/DDBJ whole genome shotgun (WGS) entry which is preliminary data.</text>
</comment>
<dbReference type="GO" id="GO:0043130">
    <property type="term" value="F:ubiquitin binding"/>
    <property type="evidence" value="ECO:0007669"/>
    <property type="project" value="InterPro"/>
</dbReference>
<dbReference type="Pfam" id="PF02845">
    <property type="entry name" value="CUE"/>
    <property type="match status" value="1"/>
</dbReference>
<dbReference type="STRING" id="282301.A0A267G6U6"/>
<dbReference type="PROSITE" id="PS51140">
    <property type="entry name" value="CUE"/>
    <property type="match status" value="1"/>
</dbReference>
<dbReference type="InterPro" id="IPR040192">
    <property type="entry name" value="CUEDC1"/>
</dbReference>
<evidence type="ECO:0000313" key="4">
    <source>
        <dbReference type="Proteomes" id="UP000215902"/>
    </source>
</evidence>
<feature type="compositionally biased region" description="Basic residues" evidence="1">
    <location>
        <begin position="304"/>
        <end position="323"/>
    </location>
</feature>
<feature type="domain" description="CUE" evidence="2">
    <location>
        <begin position="26"/>
        <end position="69"/>
    </location>
</feature>
<feature type="region of interest" description="Disordered" evidence="1">
    <location>
        <begin position="1"/>
        <end position="22"/>
    </location>
</feature>
<feature type="region of interest" description="Disordered" evidence="1">
    <location>
        <begin position="98"/>
        <end position="210"/>
    </location>
</feature>
<dbReference type="InterPro" id="IPR009060">
    <property type="entry name" value="UBA-like_sf"/>
</dbReference>
<feature type="compositionally biased region" description="Basic residues" evidence="1">
    <location>
        <begin position="140"/>
        <end position="150"/>
    </location>
</feature>
<feature type="compositionally biased region" description="Low complexity" evidence="1">
    <location>
        <begin position="650"/>
        <end position="660"/>
    </location>
</feature>
<organism evidence="3 4">
    <name type="scientific">Macrostomum lignano</name>
    <dbReference type="NCBI Taxonomy" id="282301"/>
    <lineage>
        <taxon>Eukaryota</taxon>
        <taxon>Metazoa</taxon>
        <taxon>Spiralia</taxon>
        <taxon>Lophotrochozoa</taxon>
        <taxon>Platyhelminthes</taxon>
        <taxon>Rhabditophora</taxon>
        <taxon>Macrostomorpha</taxon>
        <taxon>Macrostomida</taxon>
        <taxon>Macrostomidae</taxon>
        <taxon>Macrostomum</taxon>
    </lineage>
</organism>
<dbReference type="EMBL" id="NIVC01000514">
    <property type="protein sequence ID" value="PAA81751.1"/>
    <property type="molecule type" value="Genomic_DNA"/>
</dbReference>
<dbReference type="PANTHER" id="PTHR13467:SF3">
    <property type="entry name" value="CUE DOMAIN-CONTAINING PROTEIN 1"/>
    <property type="match status" value="1"/>
</dbReference>
<evidence type="ECO:0000259" key="2">
    <source>
        <dbReference type="PROSITE" id="PS51140"/>
    </source>
</evidence>
<feature type="compositionally biased region" description="Low complexity" evidence="1">
    <location>
        <begin position="186"/>
        <end position="198"/>
    </location>
</feature>
<dbReference type="OrthoDB" id="5794653at2759"/>
<feature type="compositionally biased region" description="Pro residues" evidence="1">
    <location>
        <begin position="173"/>
        <end position="185"/>
    </location>
</feature>
<dbReference type="PANTHER" id="PTHR13467">
    <property type="entry name" value="CUE DOMAIN CONTAINING PROTEIN 1"/>
    <property type="match status" value="1"/>
</dbReference>
<dbReference type="InterPro" id="IPR003892">
    <property type="entry name" value="CUE"/>
</dbReference>
<feature type="compositionally biased region" description="Basic and acidic residues" evidence="1">
    <location>
        <begin position="130"/>
        <end position="139"/>
    </location>
</feature>
<dbReference type="CDD" id="cd14366">
    <property type="entry name" value="CUE_CUED1"/>
    <property type="match status" value="1"/>
</dbReference>
<feature type="compositionally biased region" description="Polar residues" evidence="1">
    <location>
        <begin position="378"/>
        <end position="396"/>
    </location>
</feature>
<keyword evidence="4" id="KW-1185">Reference proteome</keyword>
<evidence type="ECO:0000256" key="1">
    <source>
        <dbReference type="SAM" id="MobiDB-lite"/>
    </source>
</evidence>
<reference evidence="3 4" key="1">
    <citation type="submission" date="2017-06" db="EMBL/GenBank/DDBJ databases">
        <title>A platform for efficient transgenesis in Macrostomum lignano, a flatworm model organism for stem cell research.</title>
        <authorList>
            <person name="Berezikov E."/>
        </authorList>
    </citation>
    <scope>NUCLEOTIDE SEQUENCE [LARGE SCALE GENOMIC DNA]</scope>
    <source>
        <strain evidence="3">DV1</strain>
        <tissue evidence="3">Whole organism</tissue>
    </source>
</reference>
<feature type="compositionally biased region" description="Low complexity" evidence="1">
    <location>
        <begin position="163"/>
        <end position="172"/>
    </location>
</feature>
<feature type="region of interest" description="Disordered" evidence="1">
    <location>
        <begin position="449"/>
        <end position="560"/>
    </location>
</feature>
<dbReference type="AlphaFoldDB" id="A0A267G6U6"/>
<protein>
    <recommendedName>
        <fullName evidence="2">CUE domain-containing protein</fullName>
    </recommendedName>
</protein>
<feature type="compositionally biased region" description="Pro residues" evidence="1">
    <location>
        <begin position="475"/>
        <end position="503"/>
    </location>
</feature>
<accession>A0A267G6U6</accession>
<proteinExistence type="predicted"/>
<name>A0A267G6U6_9PLAT</name>
<feature type="compositionally biased region" description="Gly residues" evidence="1">
    <location>
        <begin position="290"/>
        <end position="301"/>
    </location>
</feature>
<feature type="compositionally biased region" description="Gly residues" evidence="1">
    <location>
        <begin position="152"/>
        <end position="162"/>
    </location>
</feature>
<dbReference type="Gene3D" id="1.10.8.10">
    <property type="entry name" value="DNA helicase RuvA subunit, C-terminal domain"/>
    <property type="match status" value="1"/>
</dbReference>
<dbReference type="Proteomes" id="UP000215902">
    <property type="component" value="Unassembled WGS sequence"/>
</dbReference>
<dbReference type="SUPFAM" id="SSF46934">
    <property type="entry name" value="UBA-like"/>
    <property type="match status" value="1"/>
</dbReference>